<evidence type="ECO:0000313" key="1">
    <source>
        <dbReference type="EMBL" id="KAK7832707.1"/>
    </source>
</evidence>
<evidence type="ECO:0000313" key="2">
    <source>
        <dbReference type="Proteomes" id="UP001488838"/>
    </source>
</evidence>
<sequence>MGLSALDGSVSVFLLYSKCIVLVEDTLNRQRVLNPSEKIHEHGDLFLMSTVKPWWF</sequence>
<gene>
    <name evidence="1" type="ORF">U0070_026903</name>
</gene>
<comment type="caution">
    <text evidence="1">The sequence shown here is derived from an EMBL/GenBank/DDBJ whole genome shotgun (WGS) entry which is preliminary data.</text>
</comment>
<keyword evidence="2" id="KW-1185">Reference proteome</keyword>
<protein>
    <submittedName>
        <fullName evidence="1">Uncharacterized protein</fullName>
    </submittedName>
</protein>
<name>A0AAW0K1H1_MYOGA</name>
<dbReference type="Proteomes" id="UP001488838">
    <property type="component" value="Unassembled WGS sequence"/>
</dbReference>
<organism evidence="1 2">
    <name type="scientific">Myodes glareolus</name>
    <name type="common">Bank vole</name>
    <name type="synonym">Clethrionomys glareolus</name>
    <dbReference type="NCBI Taxonomy" id="447135"/>
    <lineage>
        <taxon>Eukaryota</taxon>
        <taxon>Metazoa</taxon>
        <taxon>Chordata</taxon>
        <taxon>Craniata</taxon>
        <taxon>Vertebrata</taxon>
        <taxon>Euteleostomi</taxon>
        <taxon>Mammalia</taxon>
        <taxon>Eutheria</taxon>
        <taxon>Euarchontoglires</taxon>
        <taxon>Glires</taxon>
        <taxon>Rodentia</taxon>
        <taxon>Myomorpha</taxon>
        <taxon>Muroidea</taxon>
        <taxon>Cricetidae</taxon>
        <taxon>Arvicolinae</taxon>
        <taxon>Myodes</taxon>
    </lineage>
</organism>
<accession>A0AAW0K1H1</accession>
<dbReference type="EMBL" id="JBBHLL010000009">
    <property type="protein sequence ID" value="KAK7832707.1"/>
    <property type="molecule type" value="Genomic_DNA"/>
</dbReference>
<dbReference type="AlphaFoldDB" id="A0AAW0K1H1"/>
<reference evidence="1 2" key="1">
    <citation type="journal article" date="2023" name="bioRxiv">
        <title>Conserved and derived expression patterns and positive selection on dental genes reveal complex evolutionary context of ever-growing rodent molars.</title>
        <authorList>
            <person name="Calamari Z.T."/>
            <person name="Song A."/>
            <person name="Cohen E."/>
            <person name="Akter M."/>
            <person name="Roy R.D."/>
            <person name="Hallikas O."/>
            <person name="Christensen M.M."/>
            <person name="Li P."/>
            <person name="Marangoni P."/>
            <person name="Jernvall J."/>
            <person name="Klein O.D."/>
        </authorList>
    </citation>
    <scope>NUCLEOTIDE SEQUENCE [LARGE SCALE GENOMIC DNA]</scope>
    <source>
        <strain evidence="1">V071</strain>
    </source>
</reference>
<proteinExistence type="predicted"/>